<sequence>MTNPSMTSSPSPSSSNSAQGDKGSSTSALTDNLSFPLICPDWSADEEMLLLEAIDMYGFGNWNDVADNVGTKSKAQCIDHYNAVYLNSPCFPVPDLSLVKGKNKEELLAMAKGHQVKKEFPPNAELTLKEETLFSDGINSEESKKEETTNQAMSRLTSGDMNSACGKKAVSSTIKKASNVSQNIDGVKVEESIPLDLNLGNTGTEKGKCCTRLHTPGCLNAPPSMKALSGYNSKRGEFEIEYDNDAEQVLAEMEFKDTDTEAERETKLQVLRIYGKRLDERKYRKKFILERNLLSPDPFEKSLSPEELEICQRYKVFMRFHSKEEHEELLKTIIEEHRLLKRIKDLQGYWGYSAACP</sequence>
<evidence type="ECO:0000259" key="5">
    <source>
        <dbReference type="PROSITE" id="PS51293"/>
    </source>
</evidence>
<feature type="domain" description="HTH myb-type" evidence="6">
    <location>
        <begin position="42"/>
        <end position="89"/>
    </location>
</feature>
<comment type="subcellular location">
    <subcellularLocation>
        <location evidence="1">Nucleus</location>
    </subcellularLocation>
</comment>
<dbReference type="ExpressionAtlas" id="A0A2K3NST7">
    <property type="expression patterns" value="baseline"/>
</dbReference>
<organism evidence="7 8">
    <name type="scientific">Trifolium pratense</name>
    <name type="common">Red clover</name>
    <dbReference type="NCBI Taxonomy" id="57577"/>
    <lineage>
        <taxon>Eukaryota</taxon>
        <taxon>Viridiplantae</taxon>
        <taxon>Streptophyta</taxon>
        <taxon>Embryophyta</taxon>
        <taxon>Tracheophyta</taxon>
        <taxon>Spermatophyta</taxon>
        <taxon>Magnoliopsida</taxon>
        <taxon>eudicotyledons</taxon>
        <taxon>Gunneridae</taxon>
        <taxon>Pentapetalae</taxon>
        <taxon>rosids</taxon>
        <taxon>fabids</taxon>
        <taxon>Fabales</taxon>
        <taxon>Fabaceae</taxon>
        <taxon>Papilionoideae</taxon>
        <taxon>50 kb inversion clade</taxon>
        <taxon>NPAAA clade</taxon>
        <taxon>Hologalegina</taxon>
        <taxon>IRL clade</taxon>
        <taxon>Trifolieae</taxon>
        <taxon>Trifolium</taxon>
    </lineage>
</organism>
<dbReference type="InterPro" id="IPR017884">
    <property type="entry name" value="SANT_dom"/>
</dbReference>
<dbReference type="Pfam" id="PF22941">
    <property type="entry name" value="TADA2A-like_3rd"/>
    <property type="match status" value="1"/>
</dbReference>
<dbReference type="Proteomes" id="UP000236291">
    <property type="component" value="Unassembled WGS sequence"/>
</dbReference>
<gene>
    <name evidence="7" type="ORF">L195_g002563</name>
</gene>
<evidence type="ECO:0000313" key="7">
    <source>
        <dbReference type="EMBL" id="PNY06101.1"/>
    </source>
</evidence>
<dbReference type="GO" id="GO:0003682">
    <property type="term" value="F:chromatin binding"/>
    <property type="evidence" value="ECO:0007669"/>
    <property type="project" value="TreeGrafter"/>
</dbReference>
<reference evidence="7 8" key="2">
    <citation type="journal article" date="2017" name="Front. Plant Sci.">
        <title>Gene Classification and Mining of Molecular Markers Useful in Red Clover (Trifolium pratense) Breeding.</title>
        <authorList>
            <person name="Istvanek J."/>
            <person name="Dluhosova J."/>
            <person name="Dluhos P."/>
            <person name="Patkova L."/>
            <person name="Nedelnik J."/>
            <person name="Repkova J."/>
        </authorList>
    </citation>
    <scope>NUCLEOTIDE SEQUENCE [LARGE SCALE GENOMIC DNA]</scope>
    <source>
        <strain evidence="8">cv. Tatra</strain>
        <tissue evidence="7">Young leaves</tissue>
    </source>
</reference>
<name>A0A2K3NST7_TRIPR</name>
<protein>
    <submittedName>
        <fullName evidence="7">Transcriptional adapter ADA2-like protein</fullName>
    </submittedName>
</protein>
<evidence type="ECO:0000259" key="6">
    <source>
        <dbReference type="PROSITE" id="PS51294"/>
    </source>
</evidence>
<evidence type="ECO:0000256" key="1">
    <source>
        <dbReference type="ARBA" id="ARBA00004123"/>
    </source>
</evidence>
<evidence type="ECO:0000313" key="8">
    <source>
        <dbReference type="Proteomes" id="UP000236291"/>
    </source>
</evidence>
<dbReference type="GO" id="GO:0003713">
    <property type="term" value="F:transcription coactivator activity"/>
    <property type="evidence" value="ECO:0007669"/>
    <property type="project" value="TreeGrafter"/>
</dbReference>
<dbReference type="PANTHER" id="PTHR12374:SF20">
    <property type="entry name" value="TRANSCRIPTIONAL ADAPTER 2-ALPHA"/>
    <property type="match status" value="1"/>
</dbReference>
<dbReference type="InterPro" id="IPR001005">
    <property type="entry name" value="SANT/Myb"/>
</dbReference>
<feature type="region of interest" description="Disordered" evidence="3">
    <location>
        <begin position="1"/>
        <end position="27"/>
    </location>
</feature>
<dbReference type="AlphaFoldDB" id="A0A2K3NST7"/>
<dbReference type="InterPro" id="IPR017930">
    <property type="entry name" value="Myb_dom"/>
</dbReference>
<dbReference type="CDD" id="cd00167">
    <property type="entry name" value="SANT"/>
    <property type="match status" value="1"/>
</dbReference>
<feature type="compositionally biased region" description="Polar residues" evidence="3">
    <location>
        <begin position="18"/>
        <end position="27"/>
    </location>
</feature>
<dbReference type="Pfam" id="PF00249">
    <property type="entry name" value="Myb_DNA-binding"/>
    <property type="match status" value="1"/>
</dbReference>
<keyword evidence="2" id="KW-0539">Nucleus</keyword>
<accession>A0A2K3NST7</accession>
<dbReference type="PROSITE" id="PS50090">
    <property type="entry name" value="MYB_LIKE"/>
    <property type="match status" value="1"/>
</dbReference>
<dbReference type="SUPFAM" id="SSF46689">
    <property type="entry name" value="Homeodomain-like"/>
    <property type="match status" value="1"/>
</dbReference>
<dbReference type="FunFam" id="1.10.10.60:FF:000115">
    <property type="entry name" value="Transcriptional adapter 2"/>
    <property type="match status" value="1"/>
</dbReference>
<dbReference type="PROSITE" id="PS51293">
    <property type="entry name" value="SANT"/>
    <property type="match status" value="1"/>
</dbReference>
<dbReference type="PANTHER" id="PTHR12374">
    <property type="entry name" value="TRANSCRIPTIONAL ADAPTOR 2 ADA2 -RELATED"/>
    <property type="match status" value="1"/>
</dbReference>
<dbReference type="GO" id="GO:0006357">
    <property type="term" value="P:regulation of transcription by RNA polymerase II"/>
    <property type="evidence" value="ECO:0007669"/>
    <property type="project" value="TreeGrafter"/>
</dbReference>
<feature type="domain" description="Myb-like" evidence="4">
    <location>
        <begin position="42"/>
        <end position="85"/>
    </location>
</feature>
<dbReference type="Gene3D" id="1.10.10.60">
    <property type="entry name" value="Homeodomain-like"/>
    <property type="match status" value="1"/>
</dbReference>
<dbReference type="InterPro" id="IPR055141">
    <property type="entry name" value="TADA2A_B-like_dom"/>
</dbReference>
<proteinExistence type="predicted"/>
<reference evidence="7 8" key="1">
    <citation type="journal article" date="2014" name="Am. J. Bot.">
        <title>Genome assembly and annotation for red clover (Trifolium pratense; Fabaceae).</title>
        <authorList>
            <person name="Istvanek J."/>
            <person name="Jaros M."/>
            <person name="Krenek A."/>
            <person name="Repkova J."/>
        </authorList>
    </citation>
    <scope>NUCLEOTIDE SEQUENCE [LARGE SCALE GENOMIC DNA]</scope>
    <source>
        <strain evidence="8">cv. Tatra</strain>
        <tissue evidence="7">Young leaves</tissue>
    </source>
</reference>
<evidence type="ECO:0000256" key="3">
    <source>
        <dbReference type="SAM" id="MobiDB-lite"/>
    </source>
</evidence>
<dbReference type="PROSITE" id="PS51294">
    <property type="entry name" value="HTH_MYB"/>
    <property type="match status" value="1"/>
</dbReference>
<dbReference type="STRING" id="57577.A0A2K3NST7"/>
<feature type="compositionally biased region" description="Low complexity" evidence="3">
    <location>
        <begin position="1"/>
        <end position="17"/>
    </location>
</feature>
<evidence type="ECO:0000259" key="4">
    <source>
        <dbReference type="PROSITE" id="PS50090"/>
    </source>
</evidence>
<evidence type="ECO:0000256" key="2">
    <source>
        <dbReference type="ARBA" id="ARBA00023242"/>
    </source>
</evidence>
<feature type="domain" description="SANT" evidence="5">
    <location>
        <begin position="37"/>
        <end position="89"/>
    </location>
</feature>
<comment type="caution">
    <text evidence="7">The sequence shown here is derived from an EMBL/GenBank/DDBJ whole genome shotgun (WGS) entry which is preliminary data.</text>
</comment>
<dbReference type="EMBL" id="ASHM01001138">
    <property type="protein sequence ID" value="PNY06101.1"/>
    <property type="molecule type" value="Genomic_DNA"/>
</dbReference>
<dbReference type="GO" id="GO:0006338">
    <property type="term" value="P:chromatin remodeling"/>
    <property type="evidence" value="ECO:0007669"/>
    <property type="project" value="TreeGrafter"/>
</dbReference>
<dbReference type="InterPro" id="IPR009057">
    <property type="entry name" value="Homeodomain-like_sf"/>
</dbReference>
<dbReference type="GO" id="GO:0005634">
    <property type="term" value="C:nucleus"/>
    <property type="evidence" value="ECO:0007669"/>
    <property type="project" value="UniProtKB-SubCell"/>
</dbReference>
<dbReference type="SMART" id="SM00717">
    <property type="entry name" value="SANT"/>
    <property type="match status" value="1"/>
</dbReference>